<evidence type="ECO:0000313" key="2">
    <source>
        <dbReference type="EMBL" id="VEI16956.1"/>
    </source>
</evidence>
<gene>
    <name evidence="2" type="ORF">NCTC10951_01946</name>
</gene>
<accession>A0A3S4Z9C3</accession>
<dbReference type="EMBL" id="LR134477">
    <property type="protein sequence ID" value="VEI16956.1"/>
    <property type="molecule type" value="Genomic_DNA"/>
</dbReference>
<protein>
    <submittedName>
        <fullName evidence="2">PAP2 superfamily</fullName>
    </submittedName>
</protein>
<feature type="domain" description="Phosphatidic acid phosphatase type 2/haloperoxidase" evidence="1">
    <location>
        <begin position="118"/>
        <end position="228"/>
    </location>
</feature>
<dbReference type="CDD" id="cd01610">
    <property type="entry name" value="PAP2_like"/>
    <property type="match status" value="1"/>
</dbReference>
<reference evidence="2 3" key="1">
    <citation type="submission" date="2018-12" db="EMBL/GenBank/DDBJ databases">
        <authorList>
            <consortium name="Pathogen Informatics"/>
        </authorList>
    </citation>
    <scope>NUCLEOTIDE SEQUENCE [LARGE SCALE GENOMIC DNA]</scope>
    <source>
        <strain evidence="2 3">NCTC10951</strain>
    </source>
</reference>
<dbReference type="Proteomes" id="UP000268658">
    <property type="component" value="Chromosome"/>
</dbReference>
<dbReference type="AlphaFoldDB" id="A0A3S4Z9C3"/>
<dbReference type="OrthoDB" id="3240395at2"/>
<evidence type="ECO:0000259" key="1">
    <source>
        <dbReference type="SMART" id="SM00014"/>
    </source>
</evidence>
<dbReference type="SMART" id="SM00014">
    <property type="entry name" value="acidPPc"/>
    <property type="match status" value="1"/>
</dbReference>
<dbReference type="Gene3D" id="1.20.144.10">
    <property type="entry name" value="Phosphatidic acid phosphatase type 2/haloperoxidase"/>
    <property type="match status" value="1"/>
</dbReference>
<dbReference type="InterPro" id="IPR036938">
    <property type="entry name" value="PAP2/HPO_sf"/>
</dbReference>
<dbReference type="Pfam" id="PF01569">
    <property type="entry name" value="PAP2"/>
    <property type="match status" value="1"/>
</dbReference>
<dbReference type="InterPro" id="IPR000326">
    <property type="entry name" value="PAP2/HPO"/>
</dbReference>
<organism evidence="2 3">
    <name type="scientific">Actinomyces viscosus</name>
    <dbReference type="NCBI Taxonomy" id="1656"/>
    <lineage>
        <taxon>Bacteria</taxon>
        <taxon>Bacillati</taxon>
        <taxon>Actinomycetota</taxon>
        <taxon>Actinomycetes</taxon>
        <taxon>Actinomycetales</taxon>
        <taxon>Actinomycetaceae</taxon>
        <taxon>Actinomyces</taxon>
    </lineage>
</organism>
<name>A0A3S4Z9C3_ACTVI</name>
<sequence length="351" mass="37885">MSSPAQESRLSSCWRVHFRIYDLPVASFQSLTSQSRGRLRLRGGLLALSCLAATLGLWGLFVFTHTGQMLDAMALEGSEIGSHYVSDHARTLLSVVSMPAAVILVVTILAIGLLRRSHRRAVWAVVAVVGANLTSQVLKYQILWRPDFNITERWDNANTLPSGHTTMAASAAVALILLSGRRWRALSAWAGALFTIAMGYSTLVCQWHRPSDVLAGVLVPVAWGALAVAGGAWRAPRSLRSGTDEEGPDEVPELTAVGTIPVTAAGPRLWSQLVGNVLLASIGTVCTLGALGLGSWVWRHLDGPDTRWQLFSAYATGSLAVVGITCLALSALVSLTDWGRTRRRHEPRHRD</sequence>
<proteinExistence type="predicted"/>
<evidence type="ECO:0000313" key="3">
    <source>
        <dbReference type="Proteomes" id="UP000268658"/>
    </source>
</evidence>
<dbReference type="KEGG" id="avc:NCTC10951_01946"/>
<dbReference type="SUPFAM" id="SSF48317">
    <property type="entry name" value="Acid phosphatase/Vanadium-dependent haloperoxidase"/>
    <property type="match status" value="1"/>
</dbReference>